<keyword evidence="1" id="KW-0732">Signal</keyword>
<feature type="chain" id="PRO_5039133321" evidence="1">
    <location>
        <begin position="24"/>
        <end position="159"/>
    </location>
</feature>
<reference evidence="2 3" key="1">
    <citation type="submission" date="2013-10" db="EMBL/GenBank/DDBJ databases">
        <authorList>
            <person name="Wang G."/>
            <person name="Zhuang W."/>
        </authorList>
    </citation>
    <scope>NUCLEOTIDE SEQUENCE [LARGE SCALE GENOMIC DNA]</scope>
    <source>
        <strain evidence="2 3">DSM 20118</strain>
    </source>
</reference>
<dbReference type="PROSITE" id="PS51257">
    <property type="entry name" value="PROKAR_LIPOPROTEIN"/>
    <property type="match status" value="1"/>
</dbReference>
<dbReference type="RefSeq" id="WP_034631424.1">
    <property type="nucleotide sequence ID" value="NZ_AXNT01000088.1"/>
</dbReference>
<dbReference type="AlphaFoldDB" id="A0A0A0B695"/>
<protein>
    <submittedName>
        <fullName evidence="2">Uncharacterized protein</fullName>
    </submittedName>
</protein>
<proteinExistence type="predicted"/>
<dbReference type="EMBL" id="AXNT01000088">
    <property type="protein sequence ID" value="KGM01713.1"/>
    <property type="molecule type" value="Genomic_DNA"/>
</dbReference>
<dbReference type="Proteomes" id="UP000029833">
    <property type="component" value="Unassembled WGS sequence"/>
</dbReference>
<feature type="signal peptide" evidence="1">
    <location>
        <begin position="1"/>
        <end position="23"/>
    </location>
</feature>
<evidence type="ECO:0000256" key="1">
    <source>
        <dbReference type="SAM" id="SignalP"/>
    </source>
</evidence>
<organism evidence="2 3">
    <name type="scientific">Cellulomonas cellasea DSM 20118</name>
    <dbReference type="NCBI Taxonomy" id="1408250"/>
    <lineage>
        <taxon>Bacteria</taxon>
        <taxon>Bacillati</taxon>
        <taxon>Actinomycetota</taxon>
        <taxon>Actinomycetes</taxon>
        <taxon>Micrococcales</taxon>
        <taxon>Cellulomonadaceae</taxon>
        <taxon>Cellulomonas</taxon>
    </lineage>
</organism>
<keyword evidence="3" id="KW-1185">Reference proteome</keyword>
<name>A0A0A0B695_9CELL</name>
<evidence type="ECO:0000313" key="3">
    <source>
        <dbReference type="Proteomes" id="UP000029833"/>
    </source>
</evidence>
<gene>
    <name evidence="2" type="ORF">Q760_17880</name>
</gene>
<accession>A0A0A0B695</accession>
<dbReference type="OrthoDB" id="9982558at2"/>
<evidence type="ECO:0000313" key="2">
    <source>
        <dbReference type="EMBL" id="KGM01713.1"/>
    </source>
</evidence>
<sequence>MQTTRSRTALAHAVGASAVVVLAAGGCAAPEPPRLAVFDRPAEAQDALPRGIDAGQGRGETRFLGEAGDGLAYVARGSGDEPWCVLLVLPAGEGADGAVGSSCADDEQFAERGVWVSTGDRDGRGGAALVLPDDFTGPVDESEWRLVGANLAVAAHSSP</sequence>
<comment type="caution">
    <text evidence="2">The sequence shown here is derived from an EMBL/GenBank/DDBJ whole genome shotgun (WGS) entry which is preliminary data.</text>
</comment>